<evidence type="ECO:0000313" key="4">
    <source>
        <dbReference type="EMBL" id="KKD57675.1"/>
    </source>
</evidence>
<dbReference type="Proteomes" id="UP001225498">
    <property type="component" value="Unassembled WGS sequence"/>
</dbReference>
<evidence type="ECO:0000313" key="5">
    <source>
        <dbReference type="Proteomes" id="UP000243478"/>
    </source>
</evidence>
<accession>A0A0F5ZRS2</accession>
<dbReference type="OrthoDB" id="6048310at2"/>
<feature type="region of interest" description="Disordered" evidence="1">
    <location>
        <begin position="37"/>
        <end position="76"/>
    </location>
</feature>
<comment type="caution">
    <text evidence="4">The sequence shown here is derived from an EMBL/GenBank/DDBJ whole genome shotgun (WGS) entry which is preliminary data.</text>
</comment>
<evidence type="ECO:0000256" key="1">
    <source>
        <dbReference type="SAM" id="MobiDB-lite"/>
    </source>
</evidence>
<dbReference type="AlphaFoldDB" id="A0A0F5ZRS2"/>
<evidence type="ECO:0000313" key="3">
    <source>
        <dbReference type="EMBL" id="EKZ1929364.1"/>
    </source>
</evidence>
<organism evidence="4 5">
    <name type="scientific">Stenotrophomonas maltophilia</name>
    <name type="common">Pseudomonas maltophilia</name>
    <name type="synonym">Xanthomonas maltophilia</name>
    <dbReference type="NCBI Taxonomy" id="40324"/>
    <lineage>
        <taxon>Bacteria</taxon>
        <taxon>Pseudomonadati</taxon>
        <taxon>Pseudomonadota</taxon>
        <taxon>Gammaproteobacteria</taxon>
        <taxon>Lysobacterales</taxon>
        <taxon>Lysobacteraceae</taxon>
        <taxon>Stenotrophomonas</taxon>
        <taxon>Stenotrophomonas maltophilia group</taxon>
    </lineage>
</organism>
<protein>
    <recommendedName>
        <fullName evidence="6">Lipoprotein</fullName>
    </recommendedName>
</protein>
<dbReference type="Proteomes" id="UP001214521">
    <property type="component" value="Unassembled WGS sequence"/>
</dbReference>
<feature type="compositionally biased region" description="Basic and acidic residues" evidence="1">
    <location>
        <begin position="61"/>
        <end position="76"/>
    </location>
</feature>
<reference evidence="3" key="2">
    <citation type="submission" date="2023-08" db="EMBL/GenBank/DDBJ databases">
        <authorList>
            <consortium name="Clinical and Environmental Microbiology Branch: Whole genome sequencing antimicrobial resistance pathogens in the healthcare setting"/>
        </authorList>
    </citation>
    <scope>NUCLEOTIDE SEQUENCE</scope>
    <source>
        <strain evidence="3">2023CJ-00293</strain>
        <strain evidence="2">Stenotrophomonas_maltophilia_2021CK-00905</strain>
    </source>
</reference>
<proteinExistence type="predicted"/>
<name>A0A0F5ZRS2_STEMA</name>
<evidence type="ECO:0000313" key="2">
    <source>
        <dbReference type="EMBL" id="EKT4442328.1"/>
    </source>
</evidence>
<dbReference type="EMBL" id="ABLOMU010000037">
    <property type="protein sequence ID" value="EKT4442328.1"/>
    <property type="molecule type" value="Genomic_DNA"/>
</dbReference>
<reference evidence="4 5" key="1">
    <citation type="submission" date="2015-03" db="EMBL/GenBank/DDBJ databases">
        <title>Draft genome of Stenotrophomonas maltophila isolated from urine specimen.</title>
        <authorList>
            <person name="Murugan N."/>
            <person name="Malathi J."/>
            <person name="Umashankar V."/>
            <person name="Madhavan H."/>
        </authorList>
    </citation>
    <scope>NUCLEOTIDE SEQUENCE [LARGE SCALE GENOMIC DNA]</scope>
    <source>
        <strain evidence="4 5">JMNMN1</strain>
    </source>
</reference>
<dbReference type="PATRIC" id="fig|40324.61.peg.3320"/>
<dbReference type="RefSeq" id="WP_005407834.1">
    <property type="nucleotide sequence ID" value="NZ_CAXYHH010000084.1"/>
</dbReference>
<gene>
    <name evidence="2" type="ORF">QEK83_003008</name>
    <name evidence="3" type="ORF">REH87_004434</name>
    <name evidence="4" type="ORF">VM57_01610</name>
</gene>
<dbReference type="EMBL" id="ABLTIR010000227">
    <property type="protein sequence ID" value="EKZ1929364.1"/>
    <property type="molecule type" value="Genomic_DNA"/>
</dbReference>
<dbReference type="EMBL" id="JZRZ01000004">
    <property type="protein sequence ID" value="KKD57675.1"/>
    <property type="molecule type" value="Genomic_DNA"/>
</dbReference>
<dbReference type="Proteomes" id="UP000243478">
    <property type="component" value="Unassembled WGS sequence"/>
</dbReference>
<feature type="compositionally biased region" description="Basic and acidic residues" evidence="1">
    <location>
        <begin position="37"/>
        <end position="47"/>
    </location>
</feature>
<dbReference type="GeneID" id="93831531"/>
<sequence>MRTLLLLPLALLAACSTTPTELDPISYQCQQQLDAYREQPALRDPKTGQRPPLPVAPISDACDKELQRKGLDRPLR</sequence>
<evidence type="ECO:0008006" key="6">
    <source>
        <dbReference type="Google" id="ProtNLM"/>
    </source>
</evidence>
<dbReference type="PROSITE" id="PS51257">
    <property type="entry name" value="PROKAR_LIPOPROTEIN"/>
    <property type="match status" value="1"/>
</dbReference>